<dbReference type="SMART" id="SM00717">
    <property type="entry name" value="SANT"/>
    <property type="match status" value="2"/>
</dbReference>
<keyword evidence="3" id="KW-0804">Transcription</keyword>
<dbReference type="Proteomes" id="UP001470230">
    <property type="component" value="Unassembled WGS sequence"/>
</dbReference>
<evidence type="ECO:0000256" key="1">
    <source>
        <dbReference type="ARBA" id="ARBA00023015"/>
    </source>
</evidence>
<feature type="domain" description="HTH myb-type" evidence="6">
    <location>
        <begin position="70"/>
        <end position="116"/>
    </location>
</feature>
<dbReference type="PROSITE" id="PS50090">
    <property type="entry name" value="MYB_LIKE"/>
    <property type="match status" value="2"/>
</dbReference>
<evidence type="ECO:0008006" key="9">
    <source>
        <dbReference type="Google" id="ProtNLM"/>
    </source>
</evidence>
<evidence type="ECO:0000256" key="2">
    <source>
        <dbReference type="ARBA" id="ARBA00023125"/>
    </source>
</evidence>
<dbReference type="Pfam" id="PF13921">
    <property type="entry name" value="Myb_DNA-bind_6"/>
    <property type="match status" value="1"/>
</dbReference>
<comment type="caution">
    <text evidence="7">The sequence shown here is derived from an EMBL/GenBank/DDBJ whole genome shotgun (WGS) entry which is preliminary data.</text>
</comment>
<dbReference type="EMBL" id="JAPFFF010000009">
    <property type="protein sequence ID" value="KAK8881950.1"/>
    <property type="molecule type" value="Genomic_DNA"/>
</dbReference>
<keyword evidence="1" id="KW-0805">Transcription regulation</keyword>
<protein>
    <recommendedName>
        <fullName evidence="9">Myb-like DNA-binding domain containing protein</fullName>
    </recommendedName>
</protein>
<evidence type="ECO:0000259" key="5">
    <source>
        <dbReference type="PROSITE" id="PS50090"/>
    </source>
</evidence>
<dbReference type="InterPro" id="IPR001005">
    <property type="entry name" value="SANT/Myb"/>
</dbReference>
<evidence type="ECO:0000313" key="8">
    <source>
        <dbReference type="Proteomes" id="UP001470230"/>
    </source>
</evidence>
<evidence type="ECO:0000256" key="4">
    <source>
        <dbReference type="ARBA" id="ARBA00023242"/>
    </source>
</evidence>
<keyword evidence="8" id="KW-1185">Reference proteome</keyword>
<feature type="domain" description="HTH myb-type" evidence="6">
    <location>
        <begin position="15"/>
        <end position="65"/>
    </location>
</feature>
<keyword evidence="4" id="KW-0539">Nucleus</keyword>
<dbReference type="InterPro" id="IPR009057">
    <property type="entry name" value="Homeodomain-like_sf"/>
</dbReference>
<dbReference type="PROSITE" id="PS51294">
    <property type="entry name" value="HTH_MYB"/>
    <property type="match status" value="2"/>
</dbReference>
<dbReference type="Gene3D" id="1.10.10.60">
    <property type="entry name" value="Homeodomain-like"/>
    <property type="match status" value="2"/>
</dbReference>
<dbReference type="SUPFAM" id="SSF46689">
    <property type="entry name" value="Homeodomain-like"/>
    <property type="match status" value="1"/>
</dbReference>
<evidence type="ECO:0000313" key="7">
    <source>
        <dbReference type="EMBL" id="KAK8881950.1"/>
    </source>
</evidence>
<name>A0ABR2JT35_9EUKA</name>
<dbReference type="PANTHER" id="PTHR46621">
    <property type="entry name" value="SNRNA-ACTIVATING PROTEIN COMPLEX SUBUNIT 4"/>
    <property type="match status" value="1"/>
</dbReference>
<organism evidence="7 8">
    <name type="scientific">Tritrichomonas musculus</name>
    <dbReference type="NCBI Taxonomy" id="1915356"/>
    <lineage>
        <taxon>Eukaryota</taxon>
        <taxon>Metamonada</taxon>
        <taxon>Parabasalia</taxon>
        <taxon>Tritrichomonadida</taxon>
        <taxon>Tritrichomonadidae</taxon>
        <taxon>Tritrichomonas</taxon>
    </lineage>
</organism>
<feature type="domain" description="Myb-like" evidence="5">
    <location>
        <begin position="62"/>
        <end position="112"/>
    </location>
</feature>
<dbReference type="PANTHER" id="PTHR46621:SF1">
    <property type="entry name" value="SNRNA-ACTIVATING PROTEIN COMPLEX SUBUNIT 4"/>
    <property type="match status" value="1"/>
</dbReference>
<proteinExistence type="predicted"/>
<keyword evidence="2" id="KW-0238">DNA-binding</keyword>
<dbReference type="InterPro" id="IPR017930">
    <property type="entry name" value="Myb_dom"/>
</dbReference>
<accession>A0ABR2JT35</accession>
<dbReference type="InterPro" id="IPR051575">
    <property type="entry name" value="Myb-like_DNA-bd"/>
</dbReference>
<dbReference type="CDD" id="cd00167">
    <property type="entry name" value="SANT"/>
    <property type="match status" value="2"/>
</dbReference>
<reference evidence="7 8" key="1">
    <citation type="submission" date="2024-04" db="EMBL/GenBank/DDBJ databases">
        <title>Tritrichomonas musculus Genome.</title>
        <authorList>
            <person name="Alves-Ferreira E."/>
            <person name="Grigg M."/>
            <person name="Lorenzi H."/>
            <person name="Galac M."/>
        </authorList>
    </citation>
    <scope>NUCLEOTIDE SEQUENCE [LARGE SCALE GENOMIC DNA]</scope>
    <source>
        <strain evidence="7 8">EAF2021</strain>
    </source>
</reference>
<evidence type="ECO:0000256" key="3">
    <source>
        <dbReference type="ARBA" id="ARBA00023163"/>
    </source>
</evidence>
<gene>
    <name evidence="7" type="ORF">M9Y10_044588</name>
</gene>
<sequence length="191" mass="22821">MQTNSSSSKVSKREKKTFSREEDNLINFVVTTFGNRNWEMIATFVKGRTAKQCRDRYMNYLKPGLTNIEWTQSEDDLIIELYMKYGPKWAIISKYFANRNQISIKNRFKFLQKSRNYEKNNLNKTNNYSNDETQKNRFQTQTVASNVCQNYQNYDYTNEIINNIHDDFSVFNSDNEFDYDFEESCSSITYL</sequence>
<evidence type="ECO:0000259" key="6">
    <source>
        <dbReference type="PROSITE" id="PS51294"/>
    </source>
</evidence>
<feature type="domain" description="Myb-like" evidence="5">
    <location>
        <begin position="10"/>
        <end position="61"/>
    </location>
</feature>